<feature type="domain" description="Lumazine-binding" evidence="11">
    <location>
        <begin position="98"/>
        <end position="195"/>
    </location>
</feature>
<dbReference type="AlphaFoldDB" id="Q8D2M1"/>
<keyword evidence="7" id="KW-0808">Transferase</keyword>
<dbReference type="GO" id="GO:0009231">
    <property type="term" value="P:riboflavin biosynthetic process"/>
    <property type="evidence" value="ECO:0007669"/>
    <property type="project" value="UniProtKB-UniPathway"/>
</dbReference>
<reference evidence="12 13" key="1">
    <citation type="journal article" date="2002" name="Nat. Genet.">
        <title>Genome sequence of the endocellular obligate symbiont of tsetse flies, Wigglesworthia glossinidia.</title>
        <authorList>
            <person name="Akman L."/>
            <person name="Yamashita A."/>
            <person name="Watanabe H."/>
            <person name="Oshima K."/>
            <person name="Shiba T."/>
            <person name="Hattori M."/>
            <person name="Aksoy S."/>
        </authorList>
    </citation>
    <scope>NUCLEOTIDE SEQUENCE [LARGE SCALE GENOMIC DNA]</scope>
</reference>
<dbReference type="EMBL" id="BA000021">
    <property type="protein sequence ID" value="BAC24479.1"/>
    <property type="molecule type" value="Genomic_DNA"/>
</dbReference>
<dbReference type="CDD" id="cd00402">
    <property type="entry name" value="Riboflavin_synthase_like"/>
    <property type="match status" value="1"/>
</dbReference>
<evidence type="ECO:0000256" key="1">
    <source>
        <dbReference type="ARBA" id="ARBA00000968"/>
    </source>
</evidence>
<comment type="function">
    <text evidence="2">Catalyzes the dismutation of two molecules of 6,7-dimethyl-8-ribityllumazine, resulting in the formation of riboflavin and 5-amino-6-(D-ribitylamino)uracil.</text>
</comment>
<evidence type="ECO:0000313" key="13">
    <source>
        <dbReference type="Proteomes" id="UP000000562"/>
    </source>
</evidence>
<organism evidence="12 13">
    <name type="scientific">Wigglesworthia glossinidia brevipalpis</name>
    <dbReference type="NCBI Taxonomy" id="36870"/>
    <lineage>
        <taxon>Bacteria</taxon>
        <taxon>Pseudomonadati</taxon>
        <taxon>Pseudomonadota</taxon>
        <taxon>Gammaproteobacteria</taxon>
        <taxon>Enterobacterales</taxon>
        <taxon>Erwiniaceae</taxon>
        <taxon>Wigglesworthia</taxon>
    </lineage>
</organism>
<dbReference type="OrthoDB" id="9788537at2"/>
<dbReference type="eggNOG" id="COG0307">
    <property type="taxonomic scope" value="Bacteria"/>
</dbReference>
<evidence type="ECO:0000256" key="3">
    <source>
        <dbReference type="ARBA" id="ARBA00004887"/>
    </source>
</evidence>
<proteinExistence type="predicted"/>
<comment type="pathway">
    <text evidence="3">Cofactor biosynthesis; riboflavin biosynthesis; riboflavin from 2-hydroxy-3-oxobutyl phosphate and 5-amino-6-(D-ribitylamino)uracil: step 2/2.</text>
</comment>
<dbReference type="NCBIfam" id="TIGR00187">
    <property type="entry name" value="ribE"/>
    <property type="match status" value="1"/>
</dbReference>
<dbReference type="EC" id="2.5.1.9" evidence="4 9"/>
<feature type="domain" description="Lumazine-binding" evidence="11">
    <location>
        <begin position="1"/>
        <end position="97"/>
    </location>
</feature>
<evidence type="ECO:0000256" key="8">
    <source>
        <dbReference type="ARBA" id="ARBA00022737"/>
    </source>
</evidence>
<evidence type="ECO:0000256" key="7">
    <source>
        <dbReference type="ARBA" id="ARBA00022679"/>
    </source>
</evidence>
<dbReference type="UniPathway" id="UPA00275">
    <property type="reaction ID" value="UER00405"/>
</dbReference>
<dbReference type="PANTHER" id="PTHR21098:SF0">
    <property type="entry name" value="RIBOFLAVIN SYNTHASE"/>
    <property type="match status" value="1"/>
</dbReference>
<evidence type="ECO:0000256" key="6">
    <source>
        <dbReference type="ARBA" id="ARBA00022619"/>
    </source>
</evidence>
<dbReference type="PANTHER" id="PTHR21098">
    <property type="entry name" value="RIBOFLAVIN SYNTHASE ALPHA CHAIN"/>
    <property type="match status" value="1"/>
</dbReference>
<feature type="repeat" description="Lumazine-binding" evidence="10">
    <location>
        <begin position="98"/>
        <end position="195"/>
    </location>
</feature>
<dbReference type="HOGENOM" id="CLU_034388_0_1_6"/>
<name>Q8D2M1_WIGBR</name>
<evidence type="ECO:0000256" key="10">
    <source>
        <dbReference type="PROSITE-ProRule" id="PRU00524"/>
    </source>
</evidence>
<evidence type="ECO:0000313" key="12">
    <source>
        <dbReference type="EMBL" id="BAC24479.1"/>
    </source>
</evidence>
<dbReference type="Proteomes" id="UP000000562">
    <property type="component" value="Chromosome"/>
</dbReference>
<comment type="catalytic activity">
    <reaction evidence="1">
        <text>2 6,7-dimethyl-8-(1-D-ribityl)lumazine + H(+) = 5-amino-6-(D-ribitylamino)uracil + riboflavin</text>
        <dbReference type="Rhea" id="RHEA:20772"/>
        <dbReference type="ChEBI" id="CHEBI:15378"/>
        <dbReference type="ChEBI" id="CHEBI:15934"/>
        <dbReference type="ChEBI" id="CHEBI:57986"/>
        <dbReference type="ChEBI" id="CHEBI:58201"/>
        <dbReference type="EC" id="2.5.1.9"/>
    </reaction>
</comment>
<keyword evidence="6" id="KW-0686">Riboflavin biosynthesis</keyword>
<feature type="repeat" description="Lumazine-binding" evidence="10">
    <location>
        <begin position="1"/>
        <end position="97"/>
    </location>
</feature>
<dbReference type="Pfam" id="PF00677">
    <property type="entry name" value="Lum_binding"/>
    <property type="match status" value="2"/>
</dbReference>
<dbReference type="PIRSF" id="PIRSF000498">
    <property type="entry name" value="Riboflavin_syn_A"/>
    <property type="match status" value="1"/>
</dbReference>
<dbReference type="Gene3D" id="2.40.30.20">
    <property type="match status" value="2"/>
</dbReference>
<dbReference type="InterPro" id="IPR026017">
    <property type="entry name" value="Lumazine-bd_dom"/>
</dbReference>
<dbReference type="FunFam" id="2.40.30.20:FF:000003">
    <property type="entry name" value="Riboflavin synthase, alpha subunit"/>
    <property type="match status" value="1"/>
</dbReference>
<dbReference type="GO" id="GO:0004746">
    <property type="term" value="F:riboflavin synthase activity"/>
    <property type="evidence" value="ECO:0007669"/>
    <property type="project" value="UniProtKB-UniRule"/>
</dbReference>
<dbReference type="NCBIfam" id="NF009566">
    <property type="entry name" value="PRK13020.1"/>
    <property type="match status" value="1"/>
</dbReference>
<evidence type="ECO:0000256" key="5">
    <source>
        <dbReference type="ARBA" id="ARBA00013950"/>
    </source>
</evidence>
<dbReference type="InterPro" id="IPR001783">
    <property type="entry name" value="Lumazine-bd"/>
</dbReference>
<protein>
    <recommendedName>
        <fullName evidence="5 9">Riboflavin synthase</fullName>
        <ecNumber evidence="4 9">2.5.1.9</ecNumber>
    </recommendedName>
</protein>
<dbReference type="PROSITE" id="PS51177">
    <property type="entry name" value="LUMAZINE_BIND"/>
    <property type="match status" value="2"/>
</dbReference>
<sequence length="206" mass="23015">MFTGIIQGIGTVSLLEKKNSIYTYSILSPKNILLDLSIGDSVSNNGCCLTVSKIKKNEITFDLIQETIKLTSFKKTKIGDDINLEKSISLSQGLSGHLMSGHIACTGTILTNDINEYNRKMYINIDNKSKIKYIFYKGYIGIDGISLTVSGIKNFCFCVDLIPETLKRTNLKNKKIGDLVNIEIDSNTQAIVNTVEKQLKKYRKLM</sequence>
<evidence type="ECO:0000256" key="4">
    <source>
        <dbReference type="ARBA" id="ARBA00012827"/>
    </source>
</evidence>
<accession>Q8D2M1</accession>
<evidence type="ECO:0000256" key="9">
    <source>
        <dbReference type="NCBIfam" id="TIGR00187"/>
    </source>
</evidence>
<dbReference type="NCBIfam" id="NF006767">
    <property type="entry name" value="PRK09289.1"/>
    <property type="match status" value="1"/>
</dbReference>
<dbReference type="InterPro" id="IPR017938">
    <property type="entry name" value="Riboflavin_synthase-like_b-brl"/>
</dbReference>
<keyword evidence="13" id="KW-1185">Reference proteome</keyword>
<evidence type="ECO:0000256" key="2">
    <source>
        <dbReference type="ARBA" id="ARBA00002803"/>
    </source>
</evidence>
<dbReference type="GO" id="GO:0005829">
    <property type="term" value="C:cytosol"/>
    <property type="evidence" value="ECO:0007669"/>
    <property type="project" value="TreeGrafter"/>
</dbReference>
<dbReference type="InterPro" id="IPR023366">
    <property type="entry name" value="ATP_synth_asu-like_sf"/>
</dbReference>
<dbReference type="STRING" id="36870.gene:10368833"/>
<keyword evidence="8" id="KW-0677">Repeat</keyword>
<gene>
    <name evidence="12" type="primary">ribE</name>
</gene>
<evidence type="ECO:0000259" key="11">
    <source>
        <dbReference type="PROSITE" id="PS51177"/>
    </source>
</evidence>
<dbReference type="SUPFAM" id="SSF63380">
    <property type="entry name" value="Riboflavin synthase domain-like"/>
    <property type="match status" value="2"/>
</dbReference>
<dbReference type="KEGG" id="wbr:ribE"/>